<dbReference type="NCBIfam" id="TIGR01174">
    <property type="entry name" value="ftsA"/>
    <property type="match status" value="1"/>
</dbReference>
<proteinExistence type="inferred from homology"/>
<dbReference type="SUPFAM" id="SSF53067">
    <property type="entry name" value="Actin-like ATPase domain"/>
    <property type="match status" value="2"/>
</dbReference>
<protein>
    <recommendedName>
        <fullName evidence="5 6">Cell division protein FtsA</fullName>
    </recommendedName>
</protein>
<evidence type="ECO:0000256" key="2">
    <source>
        <dbReference type="ARBA" id="ARBA00022618"/>
    </source>
</evidence>
<evidence type="ECO:0000256" key="1">
    <source>
        <dbReference type="ARBA" id="ARBA00022475"/>
    </source>
</evidence>
<dbReference type="HAMAP" id="MF_02033">
    <property type="entry name" value="FtsA"/>
    <property type="match status" value="1"/>
</dbReference>
<feature type="domain" description="SHS2" evidence="7">
    <location>
        <begin position="10"/>
        <end position="201"/>
    </location>
</feature>
<sequence length="434" mass="45989">MKFASRATRITGIDIGSSAVRIAVGQMVQQGNGELLQILGCAEVPAEGIHKGIITSIDDAVSSVSACIERVERLAGGQIEHAVVGISGSHILSQQSKGVVAVAKPDGEITEDDVSRAVEAARTVATPVNYEILHVIPKTFTVDGQTGIKDPTGMTGVRLEVDAQIIQGVSSQIKNINRVVYRTGLEIDRQVLTILAGADIVTTLRQKELGVVVVNIGSSTTSLAIFEEGNVLHTAVLAIGSEHITSDIAIGLRTSIDVAERVKIEYGTALPKAVGRKEEIFLAELGATEQEVVDRKYVAEIIEARVEEIFRKVDKELRAIERSGLLPAGVLFTGGGARLDGLVELAKKELRLPAALGYPIDITSLSDRVNDLSFASAIGLVAWGVRGDIPYVGGGKRSGGGGHGDSFVSTIGSSFKDVAVVFKQVREWVRSIMP</sequence>
<organism evidence="8 9">
    <name type="scientific">Candidatus Magasanikbacteria bacterium RIFCSPHIGHO2_01_FULL_50_8</name>
    <dbReference type="NCBI Taxonomy" id="1798674"/>
    <lineage>
        <taxon>Bacteria</taxon>
        <taxon>Candidatus Magasanikiibacteriota</taxon>
    </lineage>
</organism>
<evidence type="ECO:0000256" key="6">
    <source>
        <dbReference type="PIRNR" id="PIRNR003101"/>
    </source>
</evidence>
<dbReference type="EMBL" id="MFPV01000038">
    <property type="protein sequence ID" value="OGH61695.1"/>
    <property type="molecule type" value="Genomic_DNA"/>
</dbReference>
<comment type="subcellular location">
    <subcellularLocation>
        <location evidence="5">Cell membrane</location>
        <topology evidence="5">Peripheral membrane protein</topology>
        <orientation evidence="5">Cytoplasmic side</orientation>
    </subcellularLocation>
    <text evidence="5">Localizes to the Z ring in an FtsZ-dependent manner. Targeted to the membrane through a conserved C-terminal amphipathic helix.</text>
</comment>
<accession>A0A1F6LQV4</accession>
<dbReference type="PIRSF" id="PIRSF003101">
    <property type="entry name" value="FtsA"/>
    <property type="match status" value="1"/>
</dbReference>
<name>A0A1F6LQV4_9BACT</name>
<dbReference type="Gene3D" id="3.30.420.40">
    <property type="match status" value="2"/>
</dbReference>
<dbReference type="Pfam" id="PF02491">
    <property type="entry name" value="SHS2_FTSA"/>
    <property type="match status" value="1"/>
</dbReference>
<evidence type="ECO:0000259" key="7">
    <source>
        <dbReference type="SMART" id="SM00842"/>
    </source>
</evidence>
<dbReference type="GO" id="GO:0032153">
    <property type="term" value="C:cell division site"/>
    <property type="evidence" value="ECO:0007669"/>
    <property type="project" value="UniProtKB-UniRule"/>
</dbReference>
<dbReference type="AlphaFoldDB" id="A0A1F6LQV4"/>
<reference evidence="8 9" key="1">
    <citation type="journal article" date="2016" name="Nat. Commun.">
        <title>Thousands of microbial genomes shed light on interconnected biogeochemical processes in an aquifer system.</title>
        <authorList>
            <person name="Anantharaman K."/>
            <person name="Brown C.T."/>
            <person name="Hug L.A."/>
            <person name="Sharon I."/>
            <person name="Castelle C.J."/>
            <person name="Probst A.J."/>
            <person name="Thomas B.C."/>
            <person name="Singh A."/>
            <person name="Wilkins M.J."/>
            <person name="Karaoz U."/>
            <person name="Brodie E.L."/>
            <person name="Williams K.H."/>
            <person name="Hubbard S.S."/>
            <person name="Banfield J.F."/>
        </authorList>
    </citation>
    <scope>NUCLEOTIDE SEQUENCE [LARGE SCALE GENOMIC DNA]</scope>
</reference>
<keyword evidence="1 5" id="KW-1003">Cell membrane</keyword>
<dbReference type="InterPro" id="IPR003494">
    <property type="entry name" value="SHS2_FtsA"/>
</dbReference>
<dbReference type="Gene3D" id="3.30.1490.110">
    <property type="match status" value="1"/>
</dbReference>
<evidence type="ECO:0000256" key="3">
    <source>
        <dbReference type="ARBA" id="ARBA00023136"/>
    </source>
</evidence>
<dbReference type="InterPro" id="IPR050696">
    <property type="entry name" value="FtsA/MreB"/>
</dbReference>
<gene>
    <name evidence="5" type="primary">ftsA</name>
    <name evidence="8" type="ORF">A2848_00525</name>
</gene>
<evidence type="ECO:0000313" key="8">
    <source>
        <dbReference type="EMBL" id="OGH61695.1"/>
    </source>
</evidence>
<evidence type="ECO:0000313" key="9">
    <source>
        <dbReference type="Proteomes" id="UP000176329"/>
    </source>
</evidence>
<dbReference type="SMART" id="SM00842">
    <property type="entry name" value="FtsA"/>
    <property type="match status" value="1"/>
</dbReference>
<keyword evidence="2 5" id="KW-0132">Cell division</keyword>
<dbReference type="InterPro" id="IPR043129">
    <property type="entry name" value="ATPase_NBD"/>
</dbReference>
<keyword evidence="4 5" id="KW-0131">Cell cycle</keyword>
<evidence type="ECO:0000256" key="5">
    <source>
        <dbReference type="HAMAP-Rule" id="MF_02033"/>
    </source>
</evidence>
<evidence type="ECO:0000256" key="4">
    <source>
        <dbReference type="ARBA" id="ARBA00023306"/>
    </source>
</evidence>
<keyword evidence="3 5" id="KW-0472">Membrane</keyword>
<comment type="caution">
    <text evidence="8">The sequence shown here is derived from an EMBL/GenBank/DDBJ whole genome shotgun (WGS) entry which is preliminary data.</text>
</comment>
<comment type="similarity">
    <text evidence="5 6">Belongs to the FtsA/MreB family.</text>
</comment>
<comment type="subunit">
    <text evidence="5">Self-interacts. Interacts with FtsZ.</text>
</comment>
<dbReference type="InterPro" id="IPR020823">
    <property type="entry name" value="Cell_div_FtsA"/>
</dbReference>
<dbReference type="Proteomes" id="UP000176329">
    <property type="component" value="Unassembled WGS sequence"/>
</dbReference>
<dbReference type="Pfam" id="PF14450">
    <property type="entry name" value="FtsA"/>
    <property type="match status" value="1"/>
</dbReference>
<dbReference type="CDD" id="cd24048">
    <property type="entry name" value="ASKHA_NBD_FtsA"/>
    <property type="match status" value="1"/>
</dbReference>
<dbReference type="GO" id="GO:0009898">
    <property type="term" value="C:cytoplasmic side of plasma membrane"/>
    <property type="evidence" value="ECO:0007669"/>
    <property type="project" value="UniProtKB-UniRule"/>
</dbReference>
<dbReference type="GO" id="GO:0043093">
    <property type="term" value="P:FtsZ-dependent cytokinesis"/>
    <property type="evidence" value="ECO:0007669"/>
    <property type="project" value="UniProtKB-UniRule"/>
</dbReference>
<dbReference type="PANTHER" id="PTHR32432:SF4">
    <property type="entry name" value="CELL DIVISION PROTEIN FTSA"/>
    <property type="match status" value="1"/>
</dbReference>
<dbReference type="PANTHER" id="PTHR32432">
    <property type="entry name" value="CELL DIVISION PROTEIN FTSA-RELATED"/>
    <property type="match status" value="1"/>
</dbReference>
<comment type="function">
    <text evidence="5 6">Cell division protein that is involved in the assembly of the Z ring. May serve as a membrane anchor for the Z ring.</text>
</comment>